<evidence type="ECO:0000313" key="10">
    <source>
        <dbReference type="Proteomes" id="UP000190541"/>
    </source>
</evidence>
<dbReference type="Gene3D" id="1.25.40.390">
    <property type="match status" value="1"/>
</dbReference>
<dbReference type="InterPro" id="IPR011990">
    <property type="entry name" value="TPR-like_helical_dom_sf"/>
</dbReference>
<dbReference type="Proteomes" id="UP000190541">
    <property type="component" value="Unassembled WGS sequence"/>
</dbReference>
<evidence type="ECO:0000259" key="8">
    <source>
        <dbReference type="Pfam" id="PF14322"/>
    </source>
</evidence>
<dbReference type="Pfam" id="PF14322">
    <property type="entry name" value="SusD-like_3"/>
    <property type="match status" value="1"/>
</dbReference>
<dbReference type="InterPro" id="IPR033985">
    <property type="entry name" value="SusD-like_N"/>
</dbReference>
<dbReference type="EMBL" id="FUYS01000004">
    <property type="protein sequence ID" value="SKB54634.1"/>
    <property type="molecule type" value="Genomic_DNA"/>
</dbReference>
<comment type="similarity">
    <text evidence="2">Belongs to the SusD family.</text>
</comment>
<dbReference type="GO" id="GO:0009279">
    <property type="term" value="C:cell outer membrane"/>
    <property type="evidence" value="ECO:0007669"/>
    <property type="project" value="UniProtKB-SubCell"/>
</dbReference>
<dbReference type="AlphaFoldDB" id="A0A1T5C5C9"/>
<proteinExistence type="inferred from homology"/>
<dbReference type="Pfam" id="PF07980">
    <property type="entry name" value="SusD_RagB"/>
    <property type="match status" value="1"/>
</dbReference>
<evidence type="ECO:0000259" key="7">
    <source>
        <dbReference type="Pfam" id="PF07980"/>
    </source>
</evidence>
<keyword evidence="4" id="KW-0472">Membrane</keyword>
<evidence type="ECO:0000256" key="6">
    <source>
        <dbReference type="SAM" id="SignalP"/>
    </source>
</evidence>
<feature type="signal peptide" evidence="6">
    <location>
        <begin position="1"/>
        <end position="24"/>
    </location>
</feature>
<protein>
    <submittedName>
        <fullName evidence="9">Starch-binding associating with outer membrane</fullName>
    </submittedName>
</protein>
<dbReference type="STRING" id="623280.SAMN05660226_01864"/>
<feature type="domain" description="SusD-like N-terminal" evidence="8">
    <location>
        <begin position="90"/>
        <end position="210"/>
    </location>
</feature>
<name>A0A1T5C5C9_9SPHI</name>
<evidence type="ECO:0000256" key="3">
    <source>
        <dbReference type="ARBA" id="ARBA00022729"/>
    </source>
</evidence>
<reference evidence="9 10" key="1">
    <citation type="submission" date="2017-02" db="EMBL/GenBank/DDBJ databases">
        <authorList>
            <person name="Peterson S.W."/>
        </authorList>
    </citation>
    <scope>NUCLEOTIDE SEQUENCE [LARGE SCALE GENOMIC DNA]</scope>
    <source>
        <strain evidence="9 10">DSM 22899</strain>
    </source>
</reference>
<feature type="chain" id="PRO_5010544181" evidence="6">
    <location>
        <begin position="25"/>
        <end position="634"/>
    </location>
</feature>
<dbReference type="InterPro" id="IPR012944">
    <property type="entry name" value="SusD_RagB_dom"/>
</dbReference>
<evidence type="ECO:0000256" key="2">
    <source>
        <dbReference type="ARBA" id="ARBA00006275"/>
    </source>
</evidence>
<feature type="domain" description="RagB/SusD" evidence="7">
    <location>
        <begin position="317"/>
        <end position="634"/>
    </location>
</feature>
<evidence type="ECO:0000256" key="1">
    <source>
        <dbReference type="ARBA" id="ARBA00004442"/>
    </source>
</evidence>
<evidence type="ECO:0000313" key="9">
    <source>
        <dbReference type="EMBL" id="SKB54634.1"/>
    </source>
</evidence>
<organism evidence="9 10">
    <name type="scientific">Parapedobacter luteus</name>
    <dbReference type="NCBI Taxonomy" id="623280"/>
    <lineage>
        <taxon>Bacteria</taxon>
        <taxon>Pseudomonadati</taxon>
        <taxon>Bacteroidota</taxon>
        <taxon>Sphingobacteriia</taxon>
        <taxon>Sphingobacteriales</taxon>
        <taxon>Sphingobacteriaceae</taxon>
        <taxon>Parapedobacter</taxon>
    </lineage>
</organism>
<gene>
    <name evidence="9" type="ORF">SAMN05660226_01864</name>
</gene>
<keyword evidence="3 6" id="KW-0732">Signal</keyword>
<keyword evidence="10" id="KW-1185">Reference proteome</keyword>
<dbReference type="OrthoDB" id="5694214at2"/>
<evidence type="ECO:0000256" key="5">
    <source>
        <dbReference type="ARBA" id="ARBA00023237"/>
    </source>
</evidence>
<dbReference type="RefSeq" id="WP_079716579.1">
    <property type="nucleotide sequence ID" value="NZ_FUYS01000004.1"/>
</dbReference>
<comment type="subcellular location">
    <subcellularLocation>
        <location evidence="1">Cell outer membrane</location>
    </subcellularLocation>
</comment>
<dbReference type="SUPFAM" id="SSF48452">
    <property type="entry name" value="TPR-like"/>
    <property type="match status" value="1"/>
</dbReference>
<dbReference type="PROSITE" id="PS51257">
    <property type="entry name" value="PROKAR_LIPOPROTEIN"/>
    <property type="match status" value="1"/>
</dbReference>
<evidence type="ECO:0000256" key="4">
    <source>
        <dbReference type="ARBA" id="ARBA00023136"/>
    </source>
</evidence>
<accession>A0A1T5C5C9</accession>
<keyword evidence="5" id="KW-0998">Cell outer membrane</keyword>
<sequence>MRNYHRKLLIFLSASFFLVSCTNLDIPPVNLLRDEDVFTTRNGITAYFARMYAALPLEDFRYSHNRAWNNERVTHNVAGITGEAVGRDTQMRPAAHWFQEGYALLRDVNVFIRTLMEYADHHDERDVQHWLGEARMIRAFAYATMAKRYGGIPIVNEVIDDFELAALPRNSEEEVWDAIEADFQYAIDNMYETSVDGRFNKYAAAAYKAQAMLYAASIANFSTIRLEDTRNGSALVCGIPKARAASYYQWAYEAAKMVDEGGYRLYFDDWQEGNAEAQYQNFLNIHHKVPNSESIYVRYFRYPELTHSWDAIYGPLQLTNGGLSGGLTPSYDLVREFDGIGDFVDQNNKYILYDNTMGPFQHAEPRLRATVLLPGDVYKGSVIEIYRGIYTGSYPADGLTKLYDINDNFSLYQSNSHLLTSISDIEQRYYTLPNGQTMRAAGLSGAFSSENRGSRTGFLLRKLMDPTIPAAEVDNFRSESDWVDMRYAEVLLTRAEAAYELHELGHDGGNYLGEAYDIIQQIRRRAGADLMTTQAALNRETIRRERKKELAFESKAYWDQVRWRVFTDLFPDNPVRKLKGALAFYLPTEDKWFFDVKGVELGNAERVFLETWYYLQIPVDQISRNPNLIQNPGY</sequence>